<organism evidence="3 4">
    <name type="scientific">Pedobacter steynii</name>
    <dbReference type="NCBI Taxonomy" id="430522"/>
    <lineage>
        <taxon>Bacteria</taxon>
        <taxon>Pseudomonadati</taxon>
        <taxon>Bacteroidota</taxon>
        <taxon>Sphingobacteriia</taxon>
        <taxon>Sphingobacteriales</taxon>
        <taxon>Sphingobacteriaceae</taxon>
        <taxon>Pedobacter</taxon>
    </lineage>
</organism>
<reference evidence="3 4" key="1">
    <citation type="submission" date="2016-08" db="EMBL/GenBank/DDBJ databases">
        <authorList>
            <person name="Seilhamer J.J."/>
        </authorList>
    </citation>
    <scope>NUCLEOTIDE SEQUENCE [LARGE SCALE GENOMIC DNA]</scope>
    <source>
        <strain evidence="3 4">DX4</strain>
    </source>
</reference>
<keyword evidence="4" id="KW-1185">Reference proteome</keyword>
<evidence type="ECO:0000313" key="4">
    <source>
        <dbReference type="Proteomes" id="UP000094313"/>
    </source>
</evidence>
<dbReference type="AlphaFoldDB" id="A0A1D7QDM8"/>
<protein>
    <recommendedName>
        <fullName evidence="5">Chromosome segregation protein SMC</fullName>
    </recommendedName>
</protein>
<keyword evidence="2" id="KW-0472">Membrane</keyword>
<feature type="transmembrane region" description="Helical" evidence="2">
    <location>
        <begin position="16"/>
        <end position="35"/>
    </location>
</feature>
<proteinExistence type="predicted"/>
<dbReference type="KEGG" id="psty:BFS30_06140"/>
<dbReference type="EMBL" id="CP017141">
    <property type="protein sequence ID" value="AOM76781.1"/>
    <property type="molecule type" value="Genomic_DNA"/>
</dbReference>
<feature type="coiled-coil region" evidence="1">
    <location>
        <begin position="44"/>
        <end position="169"/>
    </location>
</feature>
<gene>
    <name evidence="3" type="ORF">BFS30_06140</name>
</gene>
<evidence type="ECO:0000256" key="2">
    <source>
        <dbReference type="SAM" id="Phobius"/>
    </source>
</evidence>
<keyword evidence="2" id="KW-1133">Transmembrane helix</keyword>
<evidence type="ECO:0008006" key="5">
    <source>
        <dbReference type="Google" id="ProtNLM"/>
    </source>
</evidence>
<dbReference type="OrthoDB" id="1115172at2"/>
<accession>A0A1D7QDM8</accession>
<sequence>MSDQNEMVNKGDRNKIYFLIVVILALLGTNAYLYFKDRHQSQRFVTVNTEKDRLKLEVEKIEAELDKVNALNVTLTDKLQQEQKLAREKIAELKQALQNGKLTHGDLANAQKEVKELREFVKNYNDEIIRLEKENTSLRTERDSLKEFAYTATQKARDLEKKNTELSEKVKTGAALKAGNVAVIAYKVKNSGKNVEVTRASTAKKLSVTFNIVSNQLALKDYHKIYLRVFDPAGNLIADGDNLFDADGEQMQYSSSTSISYNDDNTSYTMDWINPNSFIKGVYSVILYSDGYTMGKATIALR</sequence>
<dbReference type="Proteomes" id="UP000094313">
    <property type="component" value="Chromosome"/>
</dbReference>
<keyword evidence="1" id="KW-0175">Coiled coil</keyword>
<keyword evidence="2" id="KW-0812">Transmembrane</keyword>
<evidence type="ECO:0000256" key="1">
    <source>
        <dbReference type="SAM" id="Coils"/>
    </source>
</evidence>
<evidence type="ECO:0000313" key="3">
    <source>
        <dbReference type="EMBL" id="AOM76781.1"/>
    </source>
</evidence>
<dbReference type="RefSeq" id="WP_069378474.1">
    <property type="nucleotide sequence ID" value="NZ_CP017141.1"/>
</dbReference>
<name>A0A1D7QDM8_9SPHI</name>